<evidence type="ECO:0000256" key="1">
    <source>
        <dbReference type="ARBA" id="ARBA00004115"/>
    </source>
</evidence>
<comment type="subcellular location">
    <subcellularLocation>
        <location evidence="1">Endoplasmic reticulum membrane</location>
        <topology evidence="1">Single-pass type I membrane protein</topology>
    </subcellularLocation>
</comment>
<evidence type="ECO:0000256" key="5">
    <source>
        <dbReference type="ARBA" id="ARBA00022729"/>
    </source>
</evidence>
<feature type="signal peptide" evidence="10">
    <location>
        <begin position="1"/>
        <end position="19"/>
    </location>
</feature>
<protein>
    <recommendedName>
        <fullName evidence="3">ER membrane protein complex subunit 10</fullName>
    </recommendedName>
</protein>
<dbReference type="CDD" id="cd22209">
    <property type="entry name" value="EMC10"/>
    <property type="match status" value="1"/>
</dbReference>
<accession>A0ABR3I4Z4</accession>
<sequence>MNYKLTIIFFLKVLHLSMGIDYDGWLNIKMEHSLNCENGKYCNRGTISIKSIRTGTSVIDQITFGRTHIDELKELAEMDGFYSIRTICTSADNKETEFLSSVKAQDFLNSGLSDVISAWVLPSGAVMAINFQVDNSSQALVLGSNNYKIHSNFYLRYVEQAPVPDTASYIQKLEREREAREKGELKDNRSFLAKYWMYIVPIAIFVMISGATNPEQAPQGAR</sequence>
<evidence type="ECO:0000256" key="8">
    <source>
        <dbReference type="ARBA" id="ARBA00023136"/>
    </source>
</evidence>
<evidence type="ECO:0000256" key="4">
    <source>
        <dbReference type="ARBA" id="ARBA00022692"/>
    </source>
</evidence>
<reference evidence="11 12" key="1">
    <citation type="submission" date="2024-06" db="EMBL/GenBank/DDBJ databases">
        <title>A chromosome-level genome assembly of beet webworm, Loxostege sticticalis.</title>
        <authorList>
            <person name="Zhang Y."/>
        </authorList>
    </citation>
    <scope>NUCLEOTIDE SEQUENCE [LARGE SCALE GENOMIC DNA]</scope>
    <source>
        <strain evidence="11">AQ026</strain>
        <tissue evidence="11">Whole body</tissue>
    </source>
</reference>
<organism evidence="11 12">
    <name type="scientific">Loxostege sticticalis</name>
    <name type="common">Beet webworm moth</name>
    <dbReference type="NCBI Taxonomy" id="481309"/>
    <lineage>
        <taxon>Eukaryota</taxon>
        <taxon>Metazoa</taxon>
        <taxon>Ecdysozoa</taxon>
        <taxon>Arthropoda</taxon>
        <taxon>Hexapoda</taxon>
        <taxon>Insecta</taxon>
        <taxon>Pterygota</taxon>
        <taxon>Neoptera</taxon>
        <taxon>Endopterygota</taxon>
        <taxon>Lepidoptera</taxon>
        <taxon>Glossata</taxon>
        <taxon>Ditrysia</taxon>
        <taxon>Pyraloidea</taxon>
        <taxon>Crambidae</taxon>
        <taxon>Pyraustinae</taxon>
        <taxon>Loxostege</taxon>
    </lineage>
</organism>
<dbReference type="Proteomes" id="UP001549920">
    <property type="component" value="Unassembled WGS sequence"/>
</dbReference>
<dbReference type="Pfam" id="PF21203">
    <property type="entry name" value="ECM10"/>
    <property type="match status" value="1"/>
</dbReference>
<dbReference type="PANTHER" id="PTHR21397">
    <property type="entry name" value="CHROMATIN COMPLEXES SUBUNIT BAP18-RELATED"/>
    <property type="match status" value="1"/>
</dbReference>
<dbReference type="PANTHER" id="PTHR21397:SF4">
    <property type="entry name" value="ER MEMBRANE PROTEIN COMPLEX SUBUNIT 10"/>
    <property type="match status" value="1"/>
</dbReference>
<evidence type="ECO:0000256" key="6">
    <source>
        <dbReference type="ARBA" id="ARBA00022824"/>
    </source>
</evidence>
<comment type="similarity">
    <text evidence="2">Belongs to the EMC10 family.</text>
</comment>
<feature type="chain" id="PRO_5045831159" description="ER membrane protein complex subunit 10" evidence="10">
    <location>
        <begin position="20"/>
        <end position="222"/>
    </location>
</feature>
<dbReference type="EMBL" id="JBEUOH010000008">
    <property type="protein sequence ID" value="KAL0883850.1"/>
    <property type="molecule type" value="Genomic_DNA"/>
</dbReference>
<evidence type="ECO:0000313" key="11">
    <source>
        <dbReference type="EMBL" id="KAL0883850.1"/>
    </source>
</evidence>
<evidence type="ECO:0000256" key="3">
    <source>
        <dbReference type="ARBA" id="ARBA00020105"/>
    </source>
</evidence>
<keyword evidence="7 9" id="KW-1133">Transmembrane helix</keyword>
<feature type="transmembrane region" description="Helical" evidence="9">
    <location>
        <begin position="195"/>
        <end position="212"/>
    </location>
</feature>
<keyword evidence="12" id="KW-1185">Reference proteome</keyword>
<gene>
    <name evidence="11" type="ORF">ABMA27_015933</name>
</gene>
<evidence type="ECO:0000256" key="9">
    <source>
        <dbReference type="SAM" id="Phobius"/>
    </source>
</evidence>
<name>A0ABR3I4Z4_LOXSC</name>
<keyword evidence="6" id="KW-0256">Endoplasmic reticulum</keyword>
<keyword evidence="5 10" id="KW-0732">Signal</keyword>
<evidence type="ECO:0000256" key="7">
    <source>
        <dbReference type="ARBA" id="ARBA00022989"/>
    </source>
</evidence>
<keyword evidence="8 9" id="KW-0472">Membrane</keyword>
<evidence type="ECO:0000313" key="12">
    <source>
        <dbReference type="Proteomes" id="UP001549920"/>
    </source>
</evidence>
<evidence type="ECO:0000256" key="2">
    <source>
        <dbReference type="ARBA" id="ARBA00007695"/>
    </source>
</evidence>
<evidence type="ECO:0000256" key="10">
    <source>
        <dbReference type="SAM" id="SignalP"/>
    </source>
</evidence>
<keyword evidence="4 9" id="KW-0812">Transmembrane</keyword>
<comment type="caution">
    <text evidence="11">The sequence shown here is derived from an EMBL/GenBank/DDBJ whole genome shotgun (WGS) entry which is preliminary data.</text>
</comment>
<proteinExistence type="inferred from homology"/>